<sequence length="387" mass="41712">MKQVYIPLILRVKIGGVPNLLVDCFSSISLAFKSGAAAFDFVSAASDCFSSISLAFKSGAAAFDFVSAASDYPVIFLWLQLTPAPLPAKSSENVQRVYQLRFPLAVQSPAKLAANAGKVLENYPQSFDVLYNKCRHRFPPRITHSPPFPRPVVFPTQAGILISQTLPVEPRKLSSSSPTAKSLLLPRRTSKGSKRLTLSAISCSLVITFFASLSGKTIRPSPTAPEISISFVSVSLVFDESLSDFLLFFFKGCSPTSSLPNSIRALAKTAILLVSPMQFLAIQQYVPSEFVPLTASHVYVPKEVGSSALAVKANISPALISFDDSFTFTSVELRISTNSLVRVPTLTDKSTKRLKNIGGSSPVDLSSITSSTSLRMTSLPFVRAQSV</sequence>
<dbReference type="VEuPathDB" id="VectorBase:GPPI039640"/>
<dbReference type="Proteomes" id="UP000092460">
    <property type="component" value="Unassembled WGS sequence"/>
</dbReference>
<evidence type="ECO:0000313" key="1">
    <source>
        <dbReference type="EnsemblMetazoa" id="GPPI039640-PA"/>
    </source>
</evidence>
<evidence type="ECO:0000313" key="2">
    <source>
        <dbReference type="Proteomes" id="UP000092460"/>
    </source>
</evidence>
<dbReference type="EnsemblMetazoa" id="GPPI039640-RA">
    <property type="protein sequence ID" value="GPPI039640-PA"/>
    <property type="gene ID" value="GPPI039640"/>
</dbReference>
<name>A0A1B0BT21_9MUSC</name>
<reference evidence="2" key="1">
    <citation type="submission" date="2015-01" db="EMBL/GenBank/DDBJ databases">
        <authorList>
            <person name="Aksoy S."/>
            <person name="Warren W."/>
            <person name="Wilson R.K."/>
        </authorList>
    </citation>
    <scope>NUCLEOTIDE SEQUENCE [LARGE SCALE GENOMIC DNA]</scope>
    <source>
        <strain evidence="2">IAEA</strain>
    </source>
</reference>
<keyword evidence="2" id="KW-1185">Reference proteome</keyword>
<dbReference type="EMBL" id="JXJN01019949">
    <property type="status" value="NOT_ANNOTATED_CDS"/>
    <property type="molecule type" value="Genomic_DNA"/>
</dbReference>
<dbReference type="EMBL" id="JXJN01019948">
    <property type="status" value="NOT_ANNOTATED_CDS"/>
    <property type="molecule type" value="Genomic_DNA"/>
</dbReference>
<reference evidence="1" key="2">
    <citation type="submission" date="2020-05" db="UniProtKB">
        <authorList>
            <consortium name="EnsemblMetazoa"/>
        </authorList>
    </citation>
    <scope>IDENTIFICATION</scope>
    <source>
        <strain evidence="1">IAEA</strain>
    </source>
</reference>
<dbReference type="AlphaFoldDB" id="A0A1B0BT21"/>
<proteinExistence type="predicted"/>
<accession>A0A1B0BT21</accession>
<organism evidence="1 2">
    <name type="scientific">Glossina palpalis gambiensis</name>
    <dbReference type="NCBI Taxonomy" id="67801"/>
    <lineage>
        <taxon>Eukaryota</taxon>
        <taxon>Metazoa</taxon>
        <taxon>Ecdysozoa</taxon>
        <taxon>Arthropoda</taxon>
        <taxon>Hexapoda</taxon>
        <taxon>Insecta</taxon>
        <taxon>Pterygota</taxon>
        <taxon>Neoptera</taxon>
        <taxon>Endopterygota</taxon>
        <taxon>Diptera</taxon>
        <taxon>Brachycera</taxon>
        <taxon>Muscomorpha</taxon>
        <taxon>Hippoboscoidea</taxon>
        <taxon>Glossinidae</taxon>
        <taxon>Glossina</taxon>
    </lineage>
</organism>
<protein>
    <submittedName>
        <fullName evidence="1">Uncharacterized protein</fullName>
    </submittedName>
</protein>